<accession>A0A6B0U3N3</accession>
<sequence length="94" mass="10883">MCPMIAVCNVIMCYTCVLGYFSAVFDAMNSKEKRSDTYFCTSDCKTFQTFCSVTTLSNICSYDRVRRENAFAFFHRNALLEVKFRLVAVCFKMQ</sequence>
<keyword evidence="1" id="KW-0812">Transmembrane</keyword>
<keyword evidence="1" id="KW-1133">Transmembrane helix</keyword>
<dbReference type="EMBL" id="GIFC01005006">
    <property type="protein sequence ID" value="MXU87089.1"/>
    <property type="molecule type" value="Transcribed_RNA"/>
</dbReference>
<name>A0A6B0U3N3_IXORI</name>
<protein>
    <submittedName>
        <fullName evidence="2">Putative secreted protein</fullName>
    </submittedName>
</protein>
<reference evidence="2" key="1">
    <citation type="submission" date="2019-12" db="EMBL/GenBank/DDBJ databases">
        <title>An insight into the sialome of adult female Ixodes ricinus ticks feeding for 6 days.</title>
        <authorList>
            <person name="Perner J."/>
            <person name="Ribeiro J.M.C."/>
        </authorList>
    </citation>
    <scope>NUCLEOTIDE SEQUENCE</scope>
    <source>
        <strain evidence="2">Semi-engorged</strain>
        <tissue evidence="2">Salivary glands</tissue>
    </source>
</reference>
<proteinExistence type="predicted"/>
<dbReference type="AlphaFoldDB" id="A0A6B0U3N3"/>
<evidence type="ECO:0000313" key="2">
    <source>
        <dbReference type="EMBL" id="MXU87089.1"/>
    </source>
</evidence>
<feature type="transmembrane region" description="Helical" evidence="1">
    <location>
        <begin position="6"/>
        <end position="25"/>
    </location>
</feature>
<organism evidence="2">
    <name type="scientific">Ixodes ricinus</name>
    <name type="common">Common tick</name>
    <name type="synonym">Acarus ricinus</name>
    <dbReference type="NCBI Taxonomy" id="34613"/>
    <lineage>
        <taxon>Eukaryota</taxon>
        <taxon>Metazoa</taxon>
        <taxon>Ecdysozoa</taxon>
        <taxon>Arthropoda</taxon>
        <taxon>Chelicerata</taxon>
        <taxon>Arachnida</taxon>
        <taxon>Acari</taxon>
        <taxon>Parasitiformes</taxon>
        <taxon>Ixodida</taxon>
        <taxon>Ixodoidea</taxon>
        <taxon>Ixodidae</taxon>
        <taxon>Ixodinae</taxon>
        <taxon>Ixodes</taxon>
    </lineage>
</organism>
<keyword evidence="1" id="KW-0472">Membrane</keyword>
<evidence type="ECO:0000256" key="1">
    <source>
        <dbReference type="SAM" id="Phobius"/>
    </source>
</evidence>